<evidence type="ECO:0000313" key="2">
    <source>
        <dbReference type="EMBL" id="ADJ27812.1"/>
    </source>
</evidence>
<dbReference type="HOGENOM" id="CLU_113195_0_0_6"/>
<organism evidence="2 3">
    <name type="scientific">Nitrosococcus watsoni (strain C-113)</name>
    <dbReference type="NCBI Taxonomy" id="105559"/>
    <lineage>
        <taxon>Bacteria</taxon>
        <taxon>Pseudomonadati</taxon>
        <taxon>Pseudomonadota</taxon>
        <taxon>Gammaproteobacteria</taxon>
        <taxon>Chromatiales</taxon>
        <taxon>Chromatiaceae</taxon>
        <taxon>Nitrosococcus</taxon>
    </lineage>
</organism>
<accession>D8K4B5</accession>
<proteinExistence type="predicted"/>
<dbReference type="Proteomes" id="UP000000393">
    <property type="component" value="Chromosome"/>
</dbReference>
<dbReference type="Pfam" id="PF14316">
    <property type="entry name" value="DUF4381"/>
    <property type="match status" value="1"/>
</dbReference>
<dbReference type="EMBL" id="CP002086">
    <property type="protein sequence ID" value="ADJ27812.1"/>
    <property type="molecule type" value="Genomic_DNA"/>
</dbReference>
<gene>
    <name evidence="2" type="ordered locus">Nwat_0866</name>
</gene>
<dbReference type="AlphaFoldDB" id="D8K4B5"/>
<reference evidence="2 3" key="1">
    <citation type="submission" date="2010-06" db="EMBL/GenBank/DDBJ databases">
        <title>Complete sequence of chromosome of Nitrosococcus watsoni C-113.</title>
        <authorList>
            <consortium name="US DOE Joint Genome Institute"/>
            <person name="Lucas S."/>
            <person name="Copeland A."/>
            <person name="Lapidus A."/>
            <person name="Cheng J.-F."/>
            <person name="Bruce D."/>
            <person name="Goodwin L."/>
            <person name="Pitluck S."/>
            <person name="Malfatti S.A."/>
            <person name="Chain P.S.G."/>
            <person name="Land M."/>
            <person name="Hauser L."/>
            <person name="Kyrpides N."/>
            <person name="Ivanova N."/>
            <person name="Cambell M.A."/>
            <person name="Heidelberg J.F."/>
            <person name="Klotz M.G."/>
            <person name="Woyke T."/>
        </authorList>
    </citation>
    <scope>NUCLEOTIDE SEQUENCE [LARGE SCALE GENOMIC DNA]</scope>
    <source>
        <strain evidence="2 3">C-113</strain>
    </source>
</reference>
<feature type="transmembrane region" description="Helical" evidence="1">
    <location>
        <begin position="28"/>
        <end position="49"/>
    </location>
</feature>
<dbReference type="RefSeq" id="WP_013219915.1">
    <property type="nucleotide sequence ID" value="NC_014315.1"/>
</dbReference>
<dbReference type="KEGG" id="nwa:Nwat_0866"/>
<dbReference type="eggNOG" id="ENOG50331W9">
    <property type="taxonomic scope" value="Bacteria"/>
</dbReference>
<evidence type="ECO:0000256" key="1">
    <source>
        <dbReference type="SAM" id="Phobius"/>
    </source>
</evidence>
<protein>
    <recommendedName>
        <fullName evidence="4">DUF4381 domain-containing protein</fullName>
    </recommendedName>
</protein>
<sequence>MNDNATSLDRLHDIVVPPQVAWWPPAPGWYGVLAIVAGVVIALLIWQWLRWRANAYRRTALRELDSAQTVAAISEILRRTALVIAPRSTLAPLTGSDWPTWLAARSPYPMPKQVSEQLEDSAYRKPQATADIRALREYAAGWIRYHRLPETADK</sequence>
<dbReference type="STRING" id="105559.Nwat_0866"/>
<evidence type="ECO:0008006" key="4">
    <source>
        <dbReference type="Google" id="ProtNLM"/>
    </source>
</evidence>
<keyword evidence="1" id="KW-0472">Membrane</keyword>
<dbReference type="InterPro" id="IPR025489">
    <property type="entry name" value="DUF4381"/>
</dbReference>
<dbReference type="OrthoDB" id="283083at2"/>
<evidence type="ECO:0000313" key="3">
    <source>
        <dbReference type="Proteomes" id="UP000000393"/>
    </source>
</evidence>
<keyword evidence="1" id="KW-1133">Transmembrane helix</keyword>
<keyword evidence="1" id="KW-0812">Transmembrane</keyword>
<name>D8K4B5_NITWC</name>
<keyword evidence="3" id="KW-1185">Reference proteome</keyword>